<dbReference type="EnsemblMetazoa" id="CJA10126.1">
    <property type="protein sequence ID" value="CJA10126.1"/>
    <property type="gene ID" value="WBGene00129330"/>
</dbReference>
<keyword evidence="2" id="KW-1133">Transmembrane helix</keyword>
<feature type="compositionally biased region" description="Low complexity" evidence="1">
    <location>
        <begin position="322"/>
        <end position="375"/>
    </location>
</feature>
<dbReference type="Proteomes" id="UP000005237">
    <property type="component" value="Unassembled WGS sequence"/>
</dbReference>
<feature type="region of interest" description="Disordered" evidence="1">
    <location>
        <begin position="316"/>
        <end position="375"/>
    </location>
</feature>
<keyword evidence="5" id="KW-1185">Reference proteome</keyword>
<protein>
    <submittedName>
        <fullName evidence="4">Uncharacterized protein</fullName>
    </submittedName>
</protein>
<reference evidence="5" key="1">
    <citation type="submission" date="2010-08" db="EMBL/GenBank/DDBJ databases">
        <authorList>
            <consortium name="Caenorhabditis japonica Sequencing Consortium"/>
            <person name="Wilson R.K."/>
        </authorList>
    </citation>
    <scope>NUCLEOTIDE SEQUENCE [LARGE SCALE GENOMIC DNA]</scope>
    <source>
        <strain evidence="5">DF5081</strain>
    </source>
</reference>
<keyword evidence="2" id="KW-0812">Transmembrane</keyword>
<evidence type="ECO:0000313" key="4">
    <source>
        <dbReference type="EnsemblMetazoa" id="CJA10126.1"/>
    </source>
</evidence>
<proteinExistence type="predicted"/>
<feature type="compositionally biased region" description="Acidic residues" evidence="1">
    <location>
        <begin position="561"/>
        <end position="571"/>
    </location>
</feature>
<feature type="transmembrane region" description="Helical" evidence="2">
    <location>
        <begin position="441"/>
        <end position="466"/>
    </location>
</feature>
<accession>A0A8R1DS56</accession>
<reference evidence="4" key="2">
    <citation type="submission" date="2022-06" db="UniProtKB">
        <authorList>
            <consortium name="EnsemblMetazoa"/>
        </authorList>
    </citation>
    <scope>IDENTIFICATION</scope>
    <source>
        <strain evidence="4">DF5081</strain>
    </source>
</reference>
<evidence type="ECO:0000256" key="3">
    <source>
        <dbReference type="SAM" id="SignalP"/>
    </source>
</evidence>
<dbReference type="OMA" id="FKHALIT"/>
<feature type="compositionally biased region" description="Acidic residues" evidence="1">
    <location>
        <begin position="517"/>
        <end position="526"/>
    </location>
</feature>
<dbReference type="AlphaFoldDB" id="A0A8R1DS56"/>
<keyword evidence="3" id="KW-0732">Signal</keyword>
<evidence type="ECO:0000256" key="1">
    <source>
        <dbReference type="SAM" id="MobiDB-lite"/>
    </source>
</evidence>
<name>A0A8R1DS56_CAEJA</name>
<organism evidence="4 5">
    <name type="scientific">Caenorhabditis japonica</name>
    <dbReference type="NCBI Taxonomy" id="281687"/>
    <lineage>
        <taxon>Eukaryota</taxon>
        <taxon>Metazoa</taxon>
        <taxon>Ecdysozoa</taxon>
        <taxon>Nematoda</taxon>
        <taxon>Chromadorea</taxon>
        <taxon>Rhabditida</taxon>
        <taxon>Rhabditina</taxon>
        <taxon>Rhabditomorpha</taxon>
        <taxon>Rhabditoidea</taxon>
        <taxon>Rhabditidae</taxon>
        <taxon>Peloderinae</taxon>
        <taxon>Caenorhabditis</taxon>
    </lineage>
</organism>
<sequence>MDFKQALITFLFVITTLSTTTSGQQKPICSPIQGSPNDRETHFLFFVDRTLDEPLLTRLVYLLRAISCEIPVSEKIKSMVVSMTGSEVKFGDSVTSDQLPQFLNAESLGGGSKEYCKLFQRALWLLPPSFLNQKNVQFVVPIFDDVPGCSMLETFQNHFQDDSRKDNFFFNGILINSIVTENNNQSIRVVIPDLTKAIDPERDMLNGSENITDVHGSAPLVQSYAEMIHEILKGNIVHDWERNETTTMRTTTVDTTTTSSYRAQKKIRNLQNLPASTPSSALTTRNVSTTRNASTTTMQVLRFAQDFDDVAKLFAAEDEDTPTSTPPTTSGLLNNTTTNLPSQNTTTGTLTTTEDLNSTATTRNSTATSESTTESPTNMWIVVSRISNHETTTHLSGNTTTESSNIIVKAAPPLPLLGGVNASTTEFNTTTDGLAELDPEIMMLILILILIFVLIAVLLCFIWMFYCARNKKETIDNDLEAQGKPVQEERKPLIKKNPPLPLPAPVSPACSDKGKEGEDEDPDDKEWNDIKPATYSGETKSDAESARPSAPAARYNPVEVSELEANNDDEVNDRPRHGYLPTRKTADLQFD</sequence>
<keyword evidence="2" id="KW-0472">Membrane</keyword>
<evidence type="ECO:0000256" key="2">
    <source>
        <dbReference type="SAM" id="Phobius"/>
    </source>
</evidence>
<feature type="region of interest" description="Disordered" evidence="1">
    <location>
        <begin position="481"/>
        <end position="591"/>
    </location>
</feature>
<feature type="signal peptide" evidence="3">
    <location>
        <begin position="1"/>
        <end position="23"/>
    </location>
</feature>
<feature type="chain" id="PRO_5035879738" evidence="3">
    <location>
        <begin position="24"/>
        <end position="591"/>
    </location>
</feature>
<evidence type="ECO:0000313" key="5">
    <source>
        <dbReference type="Proteomes" id="UP000005237"/>
    </source>
</evidence>